<evidence type="ECO:0000256" key="1">
    <source>
        <dbReference type="SAM" id="Phobius"/>
    </source>
</evidence>
<dbReference type="PANTHER" id="PTHR37314">
    <property type="entry name" value="SLR0142 PROTEIN"/>
    <property type="match status" value="1"/>
</dbReference>
<keyword evidence="1" id="KW-0472">Membrane</keyword>
<reference evidence="2 3" key="1">
    <citation type="submission" date="2019-01" db="EMBL/GenBank/DDBJ databases">
        <title>Weissella sp. nov., a novel lactic acid bacterium isolated from animal feces.</title>
        <authorList>
            <person name="Wang L.-T."/>
        </authorList>
    </citation>
    <scope>NUCLEOTIDE SEQUENCE [LARGE SCALE GENOMIC DNA]</scope>
    <source>
        <strain evidence="2 3">8H-2</strain>
    </source>
</reference>
<sequence>MVENLPYKQSLKTGALLASTAGFVDSYTFAFHNERFASFQSGNLIQLAINLMRGHWQAAILFVVPIAFFLIGSALNQILKYIAVGQRIPWEELSVGVEIIGLITAAILEITHTSSMLVLSVLATTLAIQADTFSKIRNMPYATIMSTGNLKTLGATFTNGIIKHSSEDFGKARNIGLVILAFVTGAAFAELLGRWVGPFALLYAPIAIGGVFVLVWQDHAVEMQKLK</sequence>
<dbReference type="InterPro" id="IPR010699">
    <property type="entry name" value="DUF1275"/>
</dbReference>
<keyword evidence="1" id="KW-0812">Transmembrane</keyword>
<evidence type="ECO:0000313" key="2">
    <source>
        <dbReference type="EMBL" id="TYC48869.1"/>
    </source>
</evidence>
<dbReference type="PANTHER" id="PTHR37314:SF4">
    <property type="entry name" value="UPF0700 TRANSMEMBRANE PROTEIN YOAK"/>
    <property type="match status" value="1"/>
</dbReference>
<dbReference type="Proteomes" id="UP000371977">
    <property type="component" value="Unassembled WGS sequence"/>
</dbReference>
<feature type="transmembrane region" description="Helical" evidence="1">
    <location>
        <begin position="172"/>
        <end position="189"/>
    </location>
</feature>
<dbReference type="OrthoDB" id="7057004at2"/>
<proteinExistence type="predicted"/>
<gene>
    <name evidence="2" type="ORF">ESZ50_06310</name>
</gene>
<feature type="transmembrane region" description="Helical" evidence="1">
    <location>
        <begin position="58"/>
        <end position="79"/>
    </location>
</feature>
<evidence type="ECO:0000313" key="3">
    <source>
        <dbReference type="Proteomes" id="UP000371977"/>
    </source>
</evidence>
<protein>
    <submittedName>
        <fullName evidence="2">DUF1275 domain-containing protein</fullName>
    </submittedName>
</protein>
<keyword evidence="1" id="KW-1133">Transmembrane helix</keyword>
<organism evidence="2 3">
    <name type="scientific">Weissella muntiaci</name>
    <dbReference type="NCBI Taxonomy" id="2508881"/>
    <lineage>
        <taxon>Bacteria</taxon>
        <taxon>Bacillati</taxon>
        <taxon>Bacillota</taxon>
        <taxon>Bacilli</taxon>
        <taxon>Lactobacillales</taxon>
        <taxon>Lactobacillaceae</taxon>
        <taxon>Weissella</taxon>
    </lineage>
</organism>
<feature type="transmembrane region" description="Helical" evidence="1">
    <location>
        <begin position="195"/>
        <end position="216"/>
    </location>
</feature>
<dbReference type="EMBL" id="SDGZ01000015">
    <property type="protein sequence ID" value="TYC48869.1"/>
    <property type="molecule type" value="Genomic_DNA"/>
</dbReference>
<comment type="caution">
    <text evidence="2">The sequence shown here is derived from an EMBL/GenBank/DDBJ whole genome shotgun (WGS) entry which is preliminary data.</text>
</comment>
<name>A0A6C2C5D3_9LACO</name>
<dbReference type="Pfam" id="PF06912">
    <property type="entry name" value="DUF1275"/>
    <property type="match status" value="1"/>
</dbReference>
<dbReference type="AlphaFoldDB" id="A0A6C2C5D3"/>
<dbReference type="RefSeq" id="WP_148622738.1">
    <property type="nucleotide sequence ID" value="NZ_SDGZ01000015.1"/>
</dbReference>
<keyword evidence="3" id="KW-1185">Reference proteome</keyword>
<accession>A0A6C2C5D3</accession>